<gene>
    <name evidence="2" type="ORF">U9M48_037809</name>
</gene>
<feature type="compositionally biased region" description="Basic and acidic residues" evidence="1">
    <location>
        <begin position="195"/>
        <end position="216"/>
    </location>
</feature>
<keyword evidence="3" id="KW-1185">Reference proteome</keyword>
<reference evidence="2 3" key="1">
    <citation type="submission" date="2024-02" db="EMBL/GenBank/DDBJ databases">
        <title>High-quality chromosome-scale genome assembly of Pensacola bahiagrass (Paspalum notatum Flugge var. saurae).</title>
        <authorList>
            <person name="Vega J.M."/>
            <person name="Podio M."/>
            <person name="Orjuela J."/>
            <person name="Siena L.A."/>
            <person name="Pessino S.C."/>
            <person name="Combes M.C."/>
            <person name="Mariac C."/>
            <person name="Albertini E."/>
            <person name="Pupilli F."/>
            <person name="Ortiz J.P.A."/>
            <person name="Leblanc O."/>
        </authorList>
    </citation>
    <scope>NUCLEOTIDE SEQUENCE [LARGE SCALE GENOMIC DNA]</scope>
    <source>
        <strain evidence="2">R1</strain>
        <tissue evidence="2">Leaf</tissue>
    </source>
</reference>
<dbReference type="EMBL" id="CP144753">
    <property type="protein sequence ID" value="WVZ91666.1"/>
    <property type="molecule type" value="Genomic_DNA"/>
</dbReference>
<sequence>MVIRSSRIPFAGRSIEAADGHPTSSAWSASKPRLLATSAAPTLGTPRQLPCRQPHAPPAPHNHPRDDSPAQSLRRLQPQCAAPPYFRGDDAPPPTRPFEATHRTIRRACPSASACPTGEPPPPVHHMAMRTALTSLPARLRAAPPPAATGARRLLSDSKGRVLSEEERAKESVYIQKMERERLEKLKKNKVGGQENEKPGDTKPADASDKKAEGSN</sequence>
<dbReference type="InterPro" id="IPR045284">
    <property type="entry name" value="At2g27730-like"/>
</dbReference>
<dbReference type="PANTHER" id="PTHR33878">
    <property type="entry name" value="OS08G0559000 PROTEIN"/>
    <property type="match status" value="1"/>
</dbReference>
<name>A0AAQ3UGT3_PASNO</name>
<proteinExistence type="predicted"/>
<dbReference type="AlphaFoldDB" id="A0AAQ3UGT3"/>
<accession>A0AAQ3UGT3</accession>
<evidence type="ECO:0000313" key="2">
    <source>
        <dbReference type="EMBL" id="WVZ91666.1"/>
    </source>
</evidence>
<feature type="compositionally biased region" description="Basic and acidic residues" evidence="1">
    <location>
        <begin position="154"/>
        <end position="186"/>
    </location>
</feature>
<feature type="region of interest" description="Disordered" evidence="1">
    <location>
        <begin position="1"/>
        <end position="98"/>
    </location>
</feature>
<organism evidence="2 3">
    <name type="scientific">Paspalum notatum var. saurae</name>
    <dbReference type="NCBI Taxonomy" id="547442"/>
    <lineage>
        <taxon>Eukaryota</taxon>
        <taxon>Viridiplantae</taxon>
        <taxon>Streptophyta</taxon>
        <taxon>Embryophyta</taxon>
        <taxon>Tracheophyta</taxon>
        <taxon>Spermatophyta</taxon>
        <taxon>Magnoliopsida</taxon>
        <taxon>Liliopsida</taxon>
        <taxon>Poales</taxon>
        <taxon>Poaceae</taxon>
        <taxon>PACMAD clade</taxon>
        <taxon>Panicoideae</taxon>
        <taxon>Andropogonodae</taxon>
        <taxon>Paspaleae</taxon>
        <taxon>Paspalinae</taxon>
        <taxon>Paspalum</taxon>
    </lineage>
</organism>
<protein>
    <recommendedName>
        <fullName evidence="4">ATPase inhibitor</fullName>
    </recommendedName>
</protein>
<dbReference type="Proteomes" id="UP001341281">
    <property type="component" value="Chromosome 09"/>
</dbReference>
<evidence type="ECO:0000313" key="3">
    <source>
        <dbReference type="Proteomes" id="UP001341281"/>
    </source>
</evidence>
<evidence type="ECO:0008006" key="4">
    <source>
        <dbReference type="Google" id="ProtNLM"/>
    </source>
</evidence>
<feature type="compositionally biased region" description="Low complexity" evidence="1">
    <location>
        <begin position="143"/>
        <end position="153"/>
    </location>
</feature>
<dbReference type="PANTHER" id="PTHR33878:SF4">
    <property type="entry name" value="OS08G0558900 PROTEIN"/>
    <property type="match status" value="1"/>
</dbReference>
<evidence type="ECO:0000256" key="1">
    <source>
        <dbReference type="SAM" id="MobiDB-lite"/>
    </source>
</evidence>
<feature type="region of interest" description="Disordered" evidence="1">
    <location>
        <begin position="143"/>
        <end position="216"/>
    </location>
</feature>